<dbReference type="InterPro" id="IPR058634">
    <property type="entry name" value="AaeA-lik-b-barrel"/>
</dbReference>
<reference evidence="5 6" key="1">
    <citation type="submission" date="2017-02" db="EMBL/GenBank/DDBJ databases">
        <authorList>
            <person name="Peterson S.W."/>
        </authorList>
    </citation>
    <scope>NUCLEOTIDE SEQUENCE [LARGE SCALE GENOMIC DNA]</scope>
    <source>
        <strain evidence="5 6">ATCC 700028</strain>
    </source>
</reference>
<dbReference type="RefSeq" id="WP_159443560.1">
    <property type="nucleotide sequence ID" value="NZ_FUWX01000006.1"/>
</dbReference>
<name>A0A1T4LIE6_9FUSO</name>
<evidence type="ECO:0000256" key="2">
    <source>
        <dbReference type="SAM" id="Phobius"/>
    </source>
</evidence>
<dbReference type="Gene3D" id="2.40.30.170">
    <property type="match status" value="1"/>
</dbReference>
<feature type="transmembrane region" description="Helical" evidence="2">
    <location>
        <begin position="17"/>
        <end position="37"/>
    </location>
</feature>
<dbReference type="Pfam" id="PF25885">
    <property type="entry name" value="HH_EMRA"/>
    <property type="match status" value="1"/>
</dbReference>
<protein>
    <submittedName>
        <fullName evidence="5">Membrane fusion protein, multidrug efflux system</fullName>
    </submittedName>
</protein>
<dbReference type="EMBL" id="FUWX01000006">
    <property type="protein sequence ID" value="SJZ54366.1"/>
    <property type="molecule type" value="Genomic_DNA"/>
</dbReference>
<gene>
    <name evidence="5" type="ORF">SAMN02745174_00863</name>
</gene>
<dbReference type="STRING" id="180163.SAMN02745174_00863"/>
<organism evidence="5 6">
    <name type="scientific">Cetobacterium ceti</name>
    <dbReference type="NCBI Taxonomy" id="180163"/>
    <lineage>
        <taxon>Bacteria</taxon>
        <taxon>Fusobacteriati</taxon>
        <taxon>Fusobacteriota</taxon>
        <taxon>Fusobacteriia</taxon>
        <taxon>Fusobacteriales</taxon>
        <taxon>Fusobacteriaceae</taxon>
        <taxon>Cetobacterium</taxon>
    </lineage>
</organism>
<keyword evidence="2" id="KW-0472">Membrane</keyword>
<dbReference type="OrthoDB" id="9811754at2"/>
<evidence type="ECO:0000256" key="1">
    <source>
        <dbReference type="ARBA" id="ARBA00004196"/>
    </source>
</evidence>
<dbReference type="PANTHER" id="PTHR30386:SF19">
    <property type="entry name" value="MULTIDRUG EXPORT PROTEIN EMRA-RELATED"/>
    <property type="match status" value="1"/>
</dbReference>
<dbReference type="PANTHER" id="PTHR30386">
    <property type="entry name" value="MEMBRANE FUSION SUBUNIT OF EMRAB-TOLC MULTIDRUG EFFLUX PUMP"/>
    <property type="match status" value="1"/>
</dbReference>
<dbReference type="InterPro" id="IPR058633">
    <property type="entry name" value="EmrA/FarA_HH"/>
</dbReference>
<comment type="subcellular location">
    <subcellularLocation>
        <location evidence="1">Cell envelope</location>
    </subcellularLocation>
</comment>
<dbReference type="GO" id="GO:0030313">
    <property type="term" value="C:cell envelope"/>
    <property type="evidence" value="ECO:0007669"/>
    <property type="project" value="UniProtKB-SubCell"/>
</dbReference>
<dbReference type="GO" id="GO:0055085">
    <property type="term" value="P:transmembrane transport"/>
    <property type="evidence" value="ECO:0007669"/>
    <property type="project" value="InterPro"/>
</dbReference>
<dbReference type="SUPFAM" id="SSF111369">
    <property type="entry name" value="HlyD-like secretion proteins"/>
    <property type="match status" value="1"/>
</dbReference>
<dbReference type="InterPro" id="IPR050739">
    <property type="entry name" value="MFP"/>
</dbReference>
<evidence type="ECO:0000313" key="6">
    <source>
        <dbReference type="Proteomes" id="UP000191153"/>
    </source>
</evidence>
<dbReference type="Pfam" id="PF25963">
    <property type="entry name" value="Beta-barrel_AAEA"/>
    <property type="match status" value="1"/>
</dbReference>
<accession>A0A1T4LIE6</accession>
<dbReference type="Proteomes" id="UP000191153">
    <property type="component" value="Unassembled WGS sequence"/>
</dbReference>
<evidence type="ECO:0000259" key="4">
    <source>
        <dbReference type="Pfam" id="PF25963"/>
    </source>
</evidence>
<evidence type="ECO:0000259" key="3">
    <source>
        <dbReference type="Pfam" id="PF25885"/>
    </source>
</evidence>
<keyword evidence="2" id="KW-0812">Transmembrane</keyword>
<sequence>METNNQIKNKKIAKKKIGIFLFLCAILALLYFLYWNFYGKSHIETEDSYVNGNQTTVTSQISGPIKNIYFNNTTVVKRGQLLATIDDTNYKISLALAEANLGKAVKDYYSLQLNLEKSKNDVLVKENNLIKTTADYHRALKAFKNGILSKEKYQTALNLYKNSQIALALSKQNMETAKLTSSSQDIYSHPIVKSAIEKYKNATLNLMRTKIYAPVEGTITKKAVELGQEVQTGQNLVTVINLNNIWVDANFKETQMKNIKIGNEVTLKSDYNGKEYKGVVTGISPGSGSALSLLPAQNATGNWIKIVQRVPVRVEIEKTSLENNGTIPVGTSITTTINTNKNENIEKQAYMNETNFYKINNNTFMDKVNQIIKMNSGK</sequence>
<keyword evidence="6" id="KW-1185">Reference proteome</keyword>
<dbReference type="AlphaFoldDB" id="A0A1T4LIE6"/>
<feature type="domain" description="Multidrug export protein EmrA/FarA alpha-helical hairpin" evidence="3">
    <location>
        <begin position="88"/>
        <end position="209"/>
    </location>
</feature>
<proteinExistence type="predicted"/>
<evidence type="ECO:0000313" key="5">
    <source>
        <dbReference type="EMBL" id="SJZ54366.1"/>
    </source>
</evidence>
<keyword evidence="2" id="KW-1133">Transmembrane helix</keyword>
<dbReference type="Gene3D" id="2.40.50.100">
    <property type="match status" value="1"/>
</dbReference>
<feature type="domain" description="p-hydroxybenzoic acid efflux pump subunit AaeA-like beta-barrel" evidence="4">
    <location>
        <begin position="246"/>
        <end position="337"/>
    </location>
</feature>